<sequence>MGVLAFVYWQALDSAGWGLIQSNPGDNRIGTPNPKYYFLAQYSRHIRLGMVILATDVAKTVLAMTQRRNLNMGNAQTVTYDFEACTKVTGPIKAGRPKQAAREHYIRQASLSPHWPTSVNADHSMAKTFKRAPN</sequence>
<dbReference type="Proteomes" id="UP001163321">
    <property type="component" value="Chromosome 3"/>
</dbReference>
<evidence type="ECO:0000313" key="2">
    <source>
        <dbReference type="Proteomes" id="UP001163321"/>
    </source>
</evidence>
<proteinExistence type="predicted"/>
<name>A0ACC0WAN3_9STRA</name>
<protein>
    <submittedName>
        <fullName evidence="1">Uncharacterized protein</fullName>
    </submittedName>
</protein>
<reference evidence="1 2" key="1">
    <citation type="journal article" date="2022" name="bioRxiv">
        <title>The genome of the oomycete Peronosclerospora sorghi, a cosmopolitan pathogen of maize and sorghum, is inflated with dispersed pseudogenes.</title>
        <authorList>
            <person name="Fletcher K."/>
            <person name="Martin F."/>
            <person name="Isakeit T."/>
            <person name="Cavanaugh K."/>
            <person name="Magill C."/>
            <person name="Michelmore R."/>
        </authorList>
    </citation>
    <scope>NUCLEOTIDE SEQUENCE [LARGE SCALE GENOMIC DNA]</scope>
    <source>
        <strain evidence="1">P6</strain>
    </source>
</reference>
<comment type="caution">
    <text evidence="1">The sequence shown here is derived from an EMBL/GenBank/DDBJ whole genome shotgun (WGS) entry which is preliminary data.</text>
</comment>
<dbReference type="EMBL" id="CM047582">
    <property type="protein sequence ID" value="KAI9915809.1"/>
    <property type="molecule type" value="Genomic_DNA"/>
</dbReference>
<keyword evidence="2" id="KW-1185">Reference proteome</keyword>
<gene>
    <name evidence="1" type="ORF">PsorP6_007200</name>
</gene>
<evidence type="ECO:0000313" key="1">
    <source>
        <dbReference type="EMBL" id="KAI9915809.1"/>
    </source>
</evidence>
<organism evidence="1 2">
    <name type="scientific">Peronosclerospora sorghi</name>
    <dbReference type="NCBI Taxonomy" id="230839"/>
    <lineage>
        <taxon>Eukaryota</taxon>
        <taxon>Sar</taxon>
        <taxon>Stramenopiles</taxon>
        <taxon>Oomycota</taxon>
        <taxon>Peronosporomycetes</taxon>
        <taxon>Peronosporales</taxon>
        <taxon>Peronosporaceae</taxon>
        <taxon>Peronosclerospora</taxon>
    </lineage>
</organism>
<accession>A0ACC0WAN3</accession>